<dbReference type="RefSeq" id="WP_221453184.1">
    <property type="nucleotide sequence ID" value="NZ_JACHJC010000001.1"/>
</dbReference>
<feature type="coiled-coil region" evidence="1">
    <location>
        <begin position="22"/>
        <end position="49"/>
    </location>
</feature>
<keyword evidence="1" id="KW-0175">Coiled coil</keyword>
<dbReference type="GeneID" id="300293065"/>
<dbReference type="Proteomes" id="UP000618986">
    <property type="component" value="Unassembled WGS sequence"/>
</dbReference>
<dbReference type="EMBL" id="JACHJC010000001">
    <property type="protein sequence ID" value="MBB5112641.1"/>
    <property type="molecule type" value="Genomic_DNA"/>
</dbReference>
<accession>A0ABR6MDE7</accession>
<gene>
    <name evidence="2" type="ORF">FHU28_002480</name>
</gene>
<reference evidence="2 3" key="1">
    <citation type="submission" date="2020-08" db="EMBL/GenBank/DDBJ databases">
        <title>Sequencing the genomes of 1000 actinobacteria strains.</title>
        <authorList>
            <person name="Klenk H.-P."/>
        </authorList>
    </citation>
    <scope>NUCLEOTIDE SEQUENCE [LARGE SCALE GENOMIC DNA]</scope>
    <source>
        <strain evidence="2 3">DSM 43036</strain>
    </source>
</reference>
<proteinExistence type="predicted"/>
<dbReference type="Pfam" id="PF05988">
    <property type="entry name" value="DUF899"/>
    <property type="match status" value="1"/>
</dbReference>
<evidence type="ECO:0000256" key="1">
    <source>
        <dbReference type="SAM" id="Coils"/>
    </source>
</evidence>
<evidence type="ECO:0000313" key="3">
    <source>
        <dbReference type="Proteomes" id="UP000618986"/>
    </source>
</evidence>
<keyword evidence="3" id="KW-1185">Reference proteome</keyword>
<evidence type="ECO:0000313" key="2">
    <source>
        <dbReference type="EMBL" id="MBB5112641.1"/>
    </source>
</evidence>
<name>A0ABR6MDE7_MICEC</name>
<sequence length="242" mass="26197">MTDDGTGPPPLPMWPDGADAGYVAARLRLAEAERRLRDEVERVAAARRELPPGAPVADVALTEGPADLTAPGPLRPVRLSALFGAHRTLVVYHLMFHPEADAACPMCSLWVDGFHGVAHHIQQHAAFVVVGKAPAAKLRAWGARRGWDGLRLLSSHGTDFNADLRAEHPNGDQRPMVSVLIRAGDGVRHFYSQPANFVDGAERGIDLLSPVWNVLDLLPQGRGDWYAANTYPRVAAPADRPV</sequence>
<protein>
    <submittedName>
        <fullName evidence="2">Dithiol-disulfide oxidoreductase (DUF899 family)</fullName>
    </submittedName>
</protein>
<comment type="caution">
    <text evidence="2">The sequence shown here is derived from an EMBL/GenBank/DDBJ whole genome shotgun (WGS) entry which is preliminary data.</text>
</comment>
<organism evidence="2 3">
    <name type="scientific">Micromonospora echinospora</name>
    <name type="common">Micromonospora purpurea</name>
    <dbReference type="NCBI Taxonomy" id="1877"/>
    <lineage>
        <taxon>Bacteria</taxon>
        <taxon>Bacillati</taxon>
        <taxon>Actinomycetota</taxon>
        <taxon>Actinomycetes</taxon>
        <taxon>Micromonosporales</taxon>
        <taxon>Micromonosporaceae</taxon>
        <taxon>Micromonospora</taxon>
    </lineage>
</organism>
<dbReference type="InterPro" id="IPR010296">
    <property type="entry name" value="DUF899_thioredox"/>
</dbReference>